<feature type="transmembrane region" description="Helical" evidence="1">
    <location>
        <begin position="73"/>
        <end position="97"/>
    </location>
</feature>
<dbReference type="SUPFAM" id="SSF55073">
    <property type="entry name" value="Nucleotide cyclase"/>
    <property type="match status" value="1"/>
</dbReference>
<dbReference type="EMBL" id="QVOV01000003">
    <property type="protein sequence ID" value="MCT8388931.1"/>
    <property type="molecule type" value="Genomic_DNA"/>
</dbReference>
<proteinExistence type="predicted"/>
<evidence type="ECO:0000313" key="3">
    <source>
        <dbReference type="EMBL" id="MCT8388931.1"/>
    </source>
</evidence>
<dbReference type="InterPro" id="IPR050469">
    <property type="entry name" value="Diguanylate_Cyclase"/>
</dbReference>
<feature type="transmembrane region" description="Helical" evidence="1">
    <location>
        <begin position="6"/>
        <end position="29"/>
    </location>
</feature>
<keyword evidence="4" id="KW-1185">Reference proteome</keyword>
<keyword evidence="1" id="KW-1133">Transmembrane helix</keyword>
<dbReference type="RefSeq" id="WP_261656584.1">
    <property type="nucleotide sequence ID" value="NZ_QVOV01000003.1"/>
</dbReference>
<gene>
    <name evidence="3" type="ORF">D0501_02315</name>
</gene>
<dbReference type="InterPro" id="IPR000160">
    <property type="entry name" value="GGDEF_dom"/>
</dbReference>
<feature type="domain" description="GGDEF" evidence="2">
    <location>
        <begin position="227"/>
        <end position="363"/>
    </location>
</feature>
<reference evidence="3 4" key="1">
    <citation type="submission" date="2018-08" db="EMBL/GenBank/DDBJ databases">
        <title>Draft genome sequences of Leuconostoc spp. and Weissella spp. with biocontrol potential.</title>
        <authorList>
            <person name="Lo R."/>
            <person name="Ho V.T.T."/>
            <person name="Turner M.S."/>
        </authorList>
    </citation>
    <scope>NUCLEOTIDE SEQUENCE [LARGE SCALE GENOMIC DNA]</scope>
    <source>
        <strain evidence="3 4">733</strain>
    </source>
</reference>
<dbReference type="Pfam" id="PF00990">
    <property type="entry name" value="GGDEF"/>
    <property type="match status" value="1"/>
</dbReference>
<dbReference type="PROSITE" id="PS50887">
    <property type="entry name" value="GGDEF"/>
    <property type="match status" value="1"/>
</dbReference>
<organism evidence="3 4">
    <name type="scientific">Leuconostoc holzapfelii</name>
    <dbReference type="NCBI Taxonomy" id="434464"/>
    <lineage>
        <taxon>Bacteria</taxon>
        <taxon>Bacillati</taxon>
        <taxon>Bacillota</taxon>
        <taxon>Bacilli</taxon>
        <taxon>Lactobacillales</taxon>
        <taxon>Lactobacillaceae</taxon>
        <taxon>Leuconostoc</taxon>
    </lineage>
</organism>
<keyword evidence="1" id="KW-0472">Membrane</keyword>
<dbReference type="Proteomes" id="UP001525857">
    <property type="component" value="Unassembled WGS sequence"/>
</dbReference>
<dbReference type="PANTHER" id="PTHR45138:SF9">
    <property type="entry name" value="DIGUANYLATE CYCLASE DGCM-RELATED"/>
    <property type="match status" value="1"/>
</dbReference>
<feature type="transmembrane region" description="Helical" evidence="1">
    <location>
        <begin position="109"/>
        <end position="127"/>
    </location>
</feature>
<dbReference type="CDD" id="cd01949">
    <property type="entry name" value="GGDEF"/>
    <property type="match status" value="1"/>
</dbReference>
<comment type="caution">
    <text evidence="3">The sequence shown here is derived from an EMBL/GenBank/DDBJ whole genome shotgun (WGS) entry which is preliminary data.</text>
</comment>
<name>A0ABT2NU93_9LACO</name>
<evidence type="ECO:0000256" key="1">
    <source>
        <dbReference type="SAM" id="Phobius"/>
    </source>
</evidence>
<evidence type="ECO:0000313" key="4">
    <source>
        <dbReference type="Proteomes" id="UP001525857"/>
    </source>
</evidence>
<keyword evidence="1" id="KW-0812">Transmembrane</keyword>
<feature type="transmembrane region" description="Helical" evidence="1">
    <location>
        <begin position="133"/>
        <end position="151"/>
    </location>
</feature>
<sequence length="363" mass="41048">MGSLIIDISVLTTMLIGLGIAILTILNFYEKRELFGGHAETIIVFLPLIYSLLSVSMLVIGNIYLYFLLAIWVYFYVSRHVGAGYFFLSALVIISYLRILKTSLTINQAAFVVVCAMLTYVGTALMARLKVSLLFQISGAAFLMLCVEHLFGTFVPTYGVHTLRGSVISVTALVMASIATHYFNRYITQRVAEIDAITLRANKDELTQFYNLYYLYKDFGSQQFNEETLAIAILDLDYFKKVNDQYGHNIGNQTLITFSKHIHQNLIEQLGTNNFELYRYGGEEFVVTIKAVAGKTMKEVFDQLQDTIQCVTMEQLPERMSFSAGVAYLKNHAFDPMTTLEAADQLLYQSKHAGRKQTTIEFL</sequence>
<dbReference type="PANTHER" id="PTHR45138">
    <property type="entry name" value="REGULATORY COMPONENTS OF SENSORY TRANSDUCTION SYSTEM"/>
    <property type="match status" value="1"/>
</dbReference>
<dbReference type="InterPro" id="IPR029787">
    <property type="entry name" value="Nucleotide_cyclase"/>
</dbReference>
<dbReference type="NCBIfam" id="TIGR00254">
    <property type="entry name" value="GGDEF"/>
    <property type="match status" value="1"/>
</dbReference>
<evidence type="ECO:0000259" key="2">
    <source>
        <dbReference type="PROSITE" id="PS50887"/>
    </source>
</evidence>
<dbReference type="SMART" id="SM00267">
    <property type="entry name" value="GGDEF"/>
    <property type="match status" value="1"/>
</dbReference>
<dbReference type="InterPro" id="IPR043128">
    <property type="entry name" value="Rev_trsase/Diguanyl_cyclase"/>
</dbReference>
<accession>A0ABT2NU93</accession>
<feature type="transmembrane region" description="Helical" evidence="1">
    <location>
        <begin position="41"/>
        <end position="67"/>
    </location>
</feature>
<dbReference type="Gene3D" id="3.30.70.270">
    <property type="match status" value="1"/>
</dbReference>
<feature type="transmembrane region" description="Helical" evidence="1">
    <location>
        <begin position="163"/>
        <end position="183"/>
    </location>
</feature>
<protein>
    <submittedName>
        <fullName evidence="3">GGDEF domain-containing protein</fullName>
    </submittedName>
</protein>